<feature type="transmembrane region" description="Helical" evidence="1">
    <location>
        <begin position="32"/>
        <end position="56"/>
    </location>
</feature>
<reference evidence="2 3" key="1">
    <citation type="submission" date="2014-04" db="EMBL/GenBank/DDBJ databases">
        <authorList>
            <consortium name="DOE Joint Genome Institute"/>
            <person name="Kuo A."/>
            <person name="Kohler A."/>
            <person name="Nagy L.G."/>
            <person name="Floudas D."/>
            <person name="Copeland A."/>
            <person name="Barry K.W."/>
            <person name="Cichocki N."/>
            <person name="Veneault-Fourrey C."/>
            <person name="LaButti K."/>
            <person name="Lindquist E.A."/>
            <person name="Lipzen A."/>
            <person name="Lundell T."/>
            <person name="Morin E."/>
            <person name="Murat C."/>
            <person name="Sun H."/>
            <person name="Tunlid A."/>
            <person name="Henrissat B."/>
            <person name="Grigoriev I.V."/>
            <person name="Hibbett D.S."/>
            <person name="Martin F."/>
            <person name="Nordberg H.P."/>
            <person name="Cantor M.N."/>
            <person name="Hua S.X."/>
        </authorList>
    </citation>
    <scope>NUCLEOTIDE SEQUENCE [LARGE SCALE GENOMIC DNA]</scope>
    <source>
        <strain evidence="2 3">LaAM-08-1</strain>
    </source>
</reference>
<name>A0A0C9XPG2_9AGAR</name>
<dbReference type="AlphaFoldDB" id="A0A0C9XPG2"/>
<keyword evidence="1" id="KW-0812">Transmembrane</keyword>
<evidence type="ECO:0000313" key="3">
    <source>
        <dbReference type="Proteomes" id="UP000054477"/>
    </source>
</evidence>
<dbReference type="EMBL" id="KN838580">
    <property type="protein sequence ID" value="KIK03434.1"/>
    <property type="molecule type" value="Genomic_DNA"/>
</dbReference>
<sequence length="76" mass="8733">MLDSSISLSLEWSKGAEDVFKVRIMRPNLRDWTWVFISWIAALPVFMGTVGCYPASYPFVAPWLSHLRGERDVLSE</sequence>
<protein>
    <submittedName>
        <fullName evidence="2">Uncharacterized protein</fullName>
    </submittedName>
</protein>
<keyword evidence="1" id="KW-1133">Transmembrane helix</keyword>
<evidence type="ECO:0000313" key="2">
    <source>
        <dbReference type="EMBL" id="KIK03434.1"/>
    </source>
</evidence>
<keyword evidence="3" id="KW-1185">Reference proteome</keyword>
<accession>A0A0C9XPG2</accession>
<organism evidence="2 3">
    <name type="scientific">Laccaria amethystina LaAM-08-1</name>
    <dbReference type="NCBI Taxonomy" id="1095629"/>
    <lineage>
        <taxon>Eukaryota</taxon>
        <taxon>Fungi</taxon>
        <taxon>Dikarya</taxon>
        <taxon>Basidiomycota</taxon>
        <taxon>Agaricomycotina</taxon>
        <taxon>Agaricomycetes</taxon>
        <taxon>Agaricomycetidae</taxon>
        <taxon>Agaricales</taxon>
        <taxon>Agaricineae</taxon>
        <taxon>Hydnangiaceae</taxon>
        <taxon>Laccaria</taxon>
    </lineage>
</organism>
<dbReference type="HOGENOM" id="CLU_2654884_0_0_1"/>
<evidence type="ECO:0000256" key="1">
    <source>
        <dbReference type="SAM" id="Phobius"/>
    </source>
</evidence>
<keyword evidence="1" id="KW-0472">Membrane</keyword>
<gene>
    <name evidence="2" type="ORF">K443DRAFT_476969</name>
</gene>
<dbReference type="Proteomes" id="UP000054477">
    <property type="component" value="Unassembled WGS sequence"/>
</dbReference>
<proteinExistence type="predicted"/>
<reference evidence="3" key="2">
    <citation type="submission" date="2015-01" db="EMBL/GenBank/DDBJ databases">
        <title>Evolutionary Origins and Diversification of the Mycorrhizal Mutualists.</title>
        <authorList>
            <consortium name="DOE Joint Genome Institute"/>
            <consortium name="Mycorrhizal Genomics Consortium"/>
            <person name="Kohler A."/>
            <person name="Kuo A."/>
            <person name="Nagy L.G."/>
            <person name="Floudas D."/>
            <person name="Copeland A."/>
            <person name="Barry K.W."/>
            <person name="Cichocki N."/>
            <person name="Veneault-Fourrey C."/>
            <person name="LaButti K."/>
            <person name="Lindquist E.A."/>
            <person name="Lipzen A."/>
            <person name="Lundell T."/>
            <person name="Morin E."/>
            <person name="Murat C."/>
            <person name="Riley R."/>
            <person name="Ohm R."/>
            <person name="Sun H."/>
            <person name="Tunlid A."/>
            <person name="Henrissat B."/>
            <person name="Grigoriev I.V."/>
            <person name="Hibbett D.S."/>
            <person name="Martin F."/>
        </authorList>
    </citation>
    <scope>NUCLEOTIDE SEQUENCE [LARGE SCALE GENOMIC DNA]</scope>
    <source>
        <strain evidence="3">LaAM-08-1</strain>
    </source>
</reference>